<dbReference type="FunCoup" id="Q75EB2">
    <property type="interactions" value="97"/>
</dbReference>
<organism evidence="10 11">
    <name type="scientific">Eremothecium gossypii (strain ATCC 10895 / CBS 109.51 / FGSC 9923 / NRRL Y-1056)</name>
    <name type="common">Yeast</name>
    <name type="synonym">Ashbya gossypii</name>
    <dbReference type="NCBI Taxonomy" id="284811"/>
    <lineage>
        <taxon>Eukaryota</taxon>
        <taxon>Fungi</taxon>
        <taxon>Dikarya</taxon>
        <taxon>Ascomycota</taxon>
        <taxon>Saccharomycotina</taxon>
        <taxon>Saccharomycetes</taxon>
        <taxon>Saccharomycetales</taxon>
        <taxon>Saccharomycetaceae</taxon>
        <taxon>Eremothecium</taxon>
    </lineage>
</organism>
<evidence type="ECO:0000256" key="4">
    <source>
        <dbReference type="ARBA" id="ARBA00022824"/>
    </source>
</evidence>
<dbReference type="GO" id="GO:0019915">
    <property type="term" value="P:lipid storage"/>
    <property type="evidence" value="ECO:0000318"/>
    <property type="project" value="GO_Central"/>
</dbReference>
<evidence type="ECO:0000256" key="8">
    <source>
        <dbReference type="HAMAP-Rule" id="MF_03231"/>
    </source>
</evidence>
<protein>
    <recommendedName>
        <fullName evidence="8">Acyl-coenzyme A diphosphatase SCS3</fullName>
        <ecNumber evidence="8">3.6.1.-</ecNumber>
    </recommendedName>
    <alternativeName>
        <fullName evidence="8">FIT family protein SCS3</fullName>
    </alternativeName>
</protein>
<dbReference type="HAMAP" id="MF_03231">
    <property type="entry name" value="SCS3"/>
    <property type="match status" value="1"/>
</dbReference>
<feature type="transmembrane region" description="Helical" evidence="9">
    <location>
        <begin position="292"/>
        <end position="311"/>
    </location>
</feature>
<keyword evidence="5 8" id="KW-1133">Transmembrane helix</keyword>
<keyword evidence="7 8" id="KW-0472">Membrane</keyword>
<evidence type="ECO:0000256" key="3">
    <source>
        <dbReference type="ARBA" id="ARBA00022801"/>
    </source>
</evidence>
<keyword evidence="8" id="KW-0594">Phospholipid biosynthesis</keyword>
<evidence type="ECO:0000256" key="1">
    <source>
        <dbReference type="ARBA" id="ARBA00004477"/>
    </source>
</evidence>
<dbReference type="RefSeq" id="NP_982708.1">
    <property type="nucleotide sequence ID" value="NM_208061.1"/>
</dbReference>
<dbReference type="GO" id="GO:0008654">
    <property type="term" value="P:phospholipid biosynthetic process"/>
    <property type="evidence" value="ECO:0000318"/>
    <property type="project" value="GO_Central"/>
</dbReference>
<dbReference type="STRING" id="284811.Q75EB2"/>
<keyword evidence="11" id="KW-1185">Reference proteome</keyword>
<dbReference type="GO" id="GO:0140042">
    <property type="term" value="P:lipid droplet formation"/>
    <property type="evidence" value="ECO:0007669"/>
    <property type="project" value="UniProtKB-UniRule"/>
</dbReference>
<reference evidence="10 11" key="1">
    <citation type="journal article" date="2004" name="Science">
        <title>The Ashbya gossypii genome as a tool for mapping the ancient Saccharomyces cerevisiae genome.</title>
        <authorList>
            <person name="Dietrich F.S."/>
            <person name="Voegeli S."/>
            <person name="Brachat S."/>
            <person name="Lerch A."/>
            <person name="Gates K."/>
            <person name="Steiner S."/>
            <person name="Mohr C."/>
            <person name="Pohlmann R."/>
            <person name="Luedi P."/>
            <person name="Choi S."/>
            <person name="Wing R.A."/>
            <person name="Flavier A."/>
            <person name="Gaffney T.D."/>
            <person name="Philippsen P."/>
        </authorList>
    </citation>
    <scope>NUCLEOTIDE SEQUENCE [LARGE SCALE GENOMIC DNA]</scope>
    <source>
        <strain evidence="11">ATCC 10895 / CBS 109.51 / FGSC 9923 / NRRL Y-1056</strain>
    </source>
</reference>
<proteinExistence type="inferred from homology"/>
<name>Q75EB2_EREGS</name>
<keyword evidence="8" id="KW-0444">Lipid biosynthesis</keyword>
<keyword evidence="3 8" id="KW-0378">Hydrolase</keyword>
<evidence type="ECO:0000313" key="11">
    <source>
        <dbReference type="Proteomes" id="UP000000591"/>
    </source>
</evidence>
<feature type="active site" evidence="8">
    <location>
        <position position="339"/>
    </location>
</feature>
<dbReference type="PANTHER" id="PTHR23129">
    <property type="entry name" value="ACYL-COENZYME A DIPHOSPHATASE FITM2"/>
    <property type="match status" value="1"/>
</dbReference>
<dbReference type="EC" id="3.6.1.-" evidence="8"/>
<reference evidence="11" key="2">
    <citation type="journal article" date="2013" name="G3 (Bethesda)">
        <title>Genomes of Ashbya fungi isolated from insects reveal four mating-type loci, numerous translocations, lack of transposons, and distinct gene duplications.</title>
        <authorList>
            <person name="Dietrich F.S."/>
            <person name="Voegeli S."/>
            <person name="Kuo S."/>
            <person name="Philippsen P."/>
        </authorList>
    </citation>
    <scope>GENOME REANNOTATION</scope>
    <source>
        <strain evidence="11">ATCC 10895 / CBS 109.51 / FGSC 9923 / NRRL Y-1056</strain>
    </source>
</reference>
<feature type="active site" evidence="8">
    <location>
        <position position="222"/>
    </location>
</feature>
<dbReference type="EMBL" id="AE016814">
    <property type="protein sequence ID" value="AAS50532.1"/>
    <property type="molecule type" value="Genomic_DNA"/>
</dbReference>
<feature type="transmembrane region" description="Helical" evidence="9">
    <location>
        <begin position="81"/>
        <end position="102"/>
    </location>
</feature>
<comment type="similarity">
    <text evidence="8">Belongs to the FIT family. Fungal FIT2B/SCS3 subfamily.</text>
</comment>
<evidence type="ECO:0000256" key="7">
    <source>
        <dbReference type="ARBA" id="ARBA00023136"/>
    </source>
</evidence>
<comment type="catalytic activity">
    <reaction evidence="8">
        <text>(5Z,8Z,11Z,14Z)-eicosatetraenoyl-CoA + H2O = S-(5Z,8Z,11Z,14Z-eicosatetraenoyl)-4'-phosphopantetheine + adenosine 3',5'-bisphosphate + 2 H(+)</text>
        <dbReference type="Rhea" id="RHEA:65568"/>
        <dbReference type="ChEBI" id="CHEBI:15377"/>
        <dbReference type="ChEBI" id="CHEBI:15378"/>
        <dbReference type="ChEBI" id="CHEBI:57368"/>
        <dbReference type="ChEBI" id="CHEBI:58343"/>
        <dbReference type="ChEBI" id="CHEBI:156554"/>
    </reaction>
</comment>
<dbReference type="GO" id="GO:0010945">
    <property type="term" value="F:coenzyme A diphosphatase activity"/>
    <property type="evidence" value="ECO:0007669"/>
    <property type="project" value="InterPro"/>
</dbReference>
<dbReference type="InterPro" id="IPR019388">
    <property type="entry name" value="FIT"/>
</dbReference>
<evidence type="ECO:0000313" key="10">
    <source>
        <dbReference type="EMBL" id="AAS50532.1"/>
    </source>
</evidence>
<comment type="subcellular location">
    <subcellularLocation>
        <location evidence="1 8">Endoplasmic reticulum membrane</location>
        <topology evidence="1 8">Multi-pass membrane protein</topology>
    </subcellularLocation>
</comment>
<dbReference type="Pfam" id="PF10261">
    <property type="entry name" value="FIT"/>
    <property type="match status" value="1"/>
</dbReference>
<comment type="catalytic activity">
    <reaction evidence="8">
        <text>an acyl-CoA + H2O = an acyl-4'-phosphopantetheine + adenosine 3',5'-bisphosphate + 2 H(+)</text>
        <dbReference type="Rhea" id="RHEA:50044"/>
        <dbReference type="ChEBI" id="CHEBI:15377"/>
        <dbReference type="ChEBI" id="CHEBI:15378"/>
        <dbReference type="ChEBI" id="CHEBI:58342"/>
        <dbReference type="ChEBI" id="CHEBI:58343"/>
        <dbReference type="ChEBI" id="CHEBI:132023"/>
    </reaction>
</comment>
<keyword evidence="2 8" id="KW-0812">Transmembrane</keyword>
<evidence type="ECO:0000256" key="5">
    <source>
        <dbReference type="ARBA" id="ARBA00022989"/>
    </source>
</evidence>
<comment type="catalytic activity">
    <reaction evidence="8">
        <text>hexadecanoyl-CoA + H2O = S-hexadecanoyl-4'-phosphopantetheine + adenosine 3',5'-bisphosphate + 2 H(+)</text>
        <dbReference type="Rhea" id="RHEA:50032"/>
        <dbReference type="ChEBI" id="CHEBI:15377"/>
        <dbReference type="ChEBI" id="CHEBI:15378"/>
        <dbReference type="ChEBI" id="CHEBI:57379"/>
        <dbReference type="ChEBI" id="CHEBI:58343"/>
        <dbReference type="ChEBI" id="CHEBI:132018"/>
    </reaction>
</comment>
<keyword evidence="4 8" id="KW-0256">Endoplasmic reticulum</keyword>
<comment type="function">
    <text evidence="8">Fatty acyl-coenzyme A (CoA) diphosphatase that hydrolyzes fatty acyl-CoA to yield acyl-4'-phosphopantetheine and adenosine 3',5'-bisphosphate. Preferentially hydrolyzes unsaturated long-chain acyl-CoA substrates in the endoplasmic reticulum (ER) lumen. This catalytic activity is required for maintaining ER structure and for lipid droplets (LDs) biogenesis, which are lipid storage organelles involved in maintaining lipid and energy homeostasis. May directly bind to diacylglycerol (DAGs) and triacylglycerol, which is also important for LD biogenesis. May support directional budding of nacent LDs from the ER into the cytosol by reducing DAG levels at sites of LD formation. May play a role in the regulation of cell morphology and cytoskeletal organization. Involved in phospholipid biosynthesis.</text>
</comment>
<comment type="catalytic activity">
    <reaction evidence="8">
        <text>(9Z)-octadecenoyl-CoA + H2O = S-(9Z-octadecenoyl)-4'-phosphopantetheine + adenosine 3',5'-bisphosphate + 2 H(+)</text>
        <dbReference type="Rhea" id="RHEA:65564"/>
        <dbReference type="ChEBI" id="CHEBI:15377"/>
        <dbReference type="ChEBI" id="CHEBI:15378"/>
        <dbReference type="ChEBI" id="CHEBI:57387"/>
        <dbReference type="ChEBI" id="CHEBI:58343"/>
        <dbReference type="ChEBI" id="CHEBI:156553"/>
    </reaction>
</comment>
<feature type="transmembrane region" description="Helical" evidence="9">
    <location>
        <begin position="12"/>
        <end position="33"/>
    </location>
</feature>
<feature type="transmembrane region" description="Helical" evidence="9">
    <location>
        <begin position="345"/>
        <end position="361"/>
    </location>
</feature>
<dbReference type="InterPro" id="IPR046400">
    <property type="entry name" value="SCS3"/>
</dbReference>
<dbReference type="KEGG" id="ago:AGOS_AAR165W"/>
<evidence type="ECO:0000256" key="6">
    <source>
        <dbReference type="ARBA" id="ARBA00023098"/>
    </source>
</evidence>
<dbReference type="eggNOG" id="KOG3750">
    <property type="taxonomic scope" value="Eukaryota"/>
</dbReference>
<dbReference type="AlphaFoldDB" id="Q75EB2"/>
<dbReference type="Proteomes" id="UP000000591">
    <property type="component" value="Chromosome I"/>
</dbReference>
<feature type="transmembrane region" description="Helical" evidence="9">
    <location>
        <begin position="53"/>
        <end position="69"/>
    </location>
</feature>
<dbReference type="PANTHER" id="PTHR23129:SF0">
    <property type="entry name" value="ACYL-COENZYME A DIPHOSPHATASE FITM2"/>
    <property type="match status" value="1"/>
</dbReference>
<dbReference type="GO" id="GO:0005789">
    <property type="term" value="C:endoplasmic reticulum membrane"/>
    <property type="evidence" value="ECO:0000318"/>
    <property type="project" value="GO_Central"/>
</dbReference>
<dbReference type="GeneID" id="4618744"/>
<accession>Q75EB2</accession>
<evidence type="ECO:0000256" key="2">
    <source>
        <dbReference type="ARBA" id="ARBA00022692"/>
    </source>
</evidence>
<feature type="transmembrane region" description="Helical" evidence="9">
    <location>
        <begin position="317"/>
        <end position="338"/>
    </location>
</feature>
<keyword evidence="6" id="KW-0443">Lipid metabolism</keyword>
<dbReference type="GO" id="GO:0005788">
    <property type="term" value="C:endoplasmic reticulum lumen"/>
    <property type="evidence" value="ECO:0007669"/>
    <property type="project" value="EnsemblFungi"/>
</dbReference>
<dbReference type="GO" id="GO:0034389">
    <property type="term" value="P:lipid droplet organization"/>
    <property type="evidence" value="ECO:0000318"/>
    <property type="project" value="GO_Central"/>
</dbReference>
<dbReference type="OrthoDB" id="5579088at2759"/>
<evidence type="ECO:0000256" key="9">
    <source>
        <dbReference type="SAM" id="Phobius"/>
    </source>
</evidence>
<dbReference type="HOGENOM" id="CLU_048143_2_1_1"/>
<sequence length="362" mass="40933">MSTVRRERSRFLWVQLSLCPVIIVVGTVMRIFSEPNSWNADKDSTVNIWFIKQGWAWTSAVCWWCVVRYKGLGGRSLRQTALRYVALTAWWYAFTQAIWFGIAPIMDQVFTSTGGHCSFDVFDTGMGLNSGFHDSEGRRTRSLQKLLQWFTAHGAQGDELRERTMYWIRCMLTGGQCENTGLDPTELNSYIQDSVTASAIRSSHACSRLGGHWMGGHDPSGHVFLITLMCMFMLGELQVFGRRAIGKLSADCQQLQGAPGKIVARILQASPIRELINSEAPQHILRRLFVQLPLESLAILVSAVVFGFRFIVLENPILLLVGLILTWTWSLLVTILSFHSFAEHLTGLLFAYLLVLALYWYI</sequence>
<dbReference type="InParanoid" id="Q75EB2"/>
<dbReference type="GO" id="GO:0055091">
    <property type="term" value="P:phospholipid homeostasis"/>
    <property type="evidence" value="ECO:0007669"/>
    <property type="project" value="EnsemblFungi"/>
</dbReference>
<keyword evidence="8" id="KW-1208">Phospholipid metabolism</keyword>
<dbReference type="OMA" id="FIIWDNP"/>
<gene>
    <name evidence="8" type="primary">SCS3</name>
    <name evidence="8" type="synonym">FIT2B</name>
    <name evidence="10" type="ORF">AGOS_AAR165W</name>
</gene>